<dbReference type="Gene3D" id="3.10.520.10">
    <property type="entry name" value="ApbE-like domains"/>
    <property type="match status" value="1"/>
</dbReference>
<evidence type="ECO:0000256" key="4">
    <source>
        <dbReference type="ARBA" id="ARBA00022679"/>
    </source>
</evidence>
<dbReference type="OrthoDB" id="9778595at2"/>
<feature type="binding site" evidence="11">
    <location>
        <position position="306"/>
    </location>
    <ligand>
        <name>Mg(2+)</name>
        <dbReference type="ChEBI" id="CHEBI:18420"/>
    </ligand>
</feature>
<dbReference type="Pfam" id="PF02424">
    <property type="entry name" value="ApbE"/>
    <property type="match status" value="1"/>
</dbReference>
<evidence type="ECO:0000256" key="8">
    <source>
        <dbReference type="ARBA" id="ARBA00031306"/>
    </source>
</evidence>
<evidence type="ECO:0000313" key="12">
    <source>
        <dbReference type="EMBL" id="SDP46758.1"/>
    </source>
</evidence>
<evidence type="ECO:0000256" key="7">
    <source>
        <dbReference type="ARBA" id="ARBA00022842"/>
    </source>
</evidence>
<evidence type="ECO:0000256" key="9">
    <source>
        <dbReference type="ARBA" id="ARBA00048540"/>
    </source>
</evidence>
<keyword evidence="3 10" id="KW-0285">Flavoprotein</keyword>
<comment type="cofactor">
    <cofactor evidence="11">
        <name>Mg(2+)</name>
        <dbReference type="ChEBI" id="CHEBI:18420"/>
    </cofactor>
    <cofactor evidence="11">
        <name>Mn(2+)</name>
        <dbReference type="ChEBI" id="CHEBI:29035"/>
    </cofactor>
    <text evidence="11">Magnesium. Can also use manganese.</text>
</comment>
<evidence type="ECO:0000256" key="5">
    <source>
        <dbReference type="ARBA" id="ARBA00022723"/>
    </source>
</evidence>
<evidence type="ECO:0000256" key="3">
    <source>
        <dbReference type="ARBA" id="ARBA00022630"/>
    </source>
</evidence>
<dbReference type="InterPro" id="IPR024932">
    <property type="entry name" value="ApbE"/>
</dbReference>
<dbReference type="PIRSF" id="PIRSF006268">
    <property type="entry name" value="ApbE"/>
    <property type="match status" value="1"/>
</dbReference>
<dbReference type="EC" id="2.7.1.180" evidence="1 10"/>
<dbReference type="Proteomes" id="UP000199073">
    <property type="component" value="Unassembled WGS sequence"/>
</dbReference>
<sequence length="349" mass="38226">MCVFTITTGETMAENNTTKNVNRRTFFRIIGVAGASAVCWKMGLFSNQATLHRVSRSQPLMGTVLNLTLYGPDREQCEEALSRTAATMQSLEARFSRHIKTSELAQLNRHGLLHSPTEDLKKVLQMATDLSIKSSGAFDVTMLPLLQLREQGAGLQSPDRDKYNRLIGFDKVHIGSDVIRLDHDKMAVTLDGIGKGYIVDRGVESLKRSGFANVYVEAGGDLMVTGLKQDKAPWRIGIQNPRPQNHKGKLMTVIEVSDKAVATSGDYMQAFATDFTQHHIIDPRSWSSPPELASVTVTAPTVALADGLSTAVMVLGPDLGKELIEQSDGCEAYMVGKDLKEYTTTGFFS</sequence>
<dbReference type="SUPFAM" id="SSF143631">
    <property type="entry name" value="ApbE-like"/>
    <property type="match status" value="1"/>
</dbReference>
<keyword evidence="12" id="KW-0449">Lipoprotein</keyword>
<dbReference type="GO" id="GO:0046872">
    <property type="term" value="F:metal ion binding"/>
    <property type="evidence" value="ECO:0007669"/>
    <property type="project" value="UniProtKB-UniRule"/>
</dbReference>
<evidence type="ECO:0000256" key="6">
    <source>
        <dbReference type="ARBA" id="ARBA00022827"/>
    </source>
</evidence>
<protein>
    <recommendedName>
        <fullName evidence="2 10">FAD:protein FMN transferase</fullName>
        <ecNumber evidence="1 10">2.7.1.180</ecNumber>
    </recommendedName>
    <alternativeName>
        <fullName evidence="8 10">Flavin transferase</fullName>
    </alternativeName>
</protein>
<keyword evidence="4 10" id="KW-0808">Transferase</keyword>
<dbReference type="PANTHER" id="PTHR30040:SF2">
    <property type="entry name" value="FAD:PROTEIN FMN TRANSFERASE"/>
    <property type="match status" value="1"/>
</dbReference>
<dbReference type="STRING" id="91360.SAMN05660330_02860"/>
<comment type="similarity">
    <text evidence="10">Belongs to the ApbE family.</text>
</comment>
<evidence type="ECO:0000256" key="10">
    <source>
        <dbReference type="PIRNR" id="PIRNR006268"/>
    </source>
</evidence>
<keyword evidence="13" id="KW-1185">Reference proteome</keyword>
<feature type="binding site" evidence="11">
    <location>
        <position position="192"/>
    </location>
    <ligand>
        <name>Mg(2+)</name>
        <dbReference type="ChEBI" id="CHEBI:18420"/>
    </ligand>
</feature>
<evidence type="ECO:0000256" key="11">
    <source>
        <dbReference type="PIRSR" id="PIRSR006268-2"/>
    </source>
</evidence>
<comment type="catalytic activity">
    <reaction evidence="9 10">
        <text>L-threonyl-[protein] + FAD = FMN-L-threonyl-[protein] + AMP + H(+)</text>
        <dbReference type="Rhea" id="RHEA:36847"/>
        <dbReference type="Rhea" id="RHEA-COMP:11060"/>
        <dbReference type="Rhea" id="RHEA-COMP:11061"/>
        <dbReference type="ChEBI" id="CHEBI:15378"/>
        <dbReference type="ChEBI" id="CHEBI:30013"/>
        <dbReference type="ChEBI" id="CHEBI:57692"/>
        <dbReference type="ChEBI" id="CHEBI:74257"/>
        <dbReference type="ChEBI" id="CHEBI:456215"/>
        <dbReference type="EC" id="2.7.1.180"/>
    </reaction>
</comment>
<keyword evidence="6 10" id="KW-0274">FAD</keyword>
<evidence type="ECO:0000256" key="1">
    <source>
        <dbReference type="ARBA" id="ARBA00011955"/>
    </source>
</evidence>
<name>A0A1H0SZU6_9BACT</name>
<feature type="binding site" evidence="11">
    <location>
        <position position="310"/>
    </location>
    <ligand>
        <name>Mg(2+)</name>
        <dbReference type="ChEBI" id="CHEBI:18420"/>
    </ligand>
</feature>
<keyword evidence="5 10" id="KW-0479">Metal-binding</keyword>
<dbReference type="InterPro" id="IPR003374">
    <property type="entry name" value="ApbE-like_sf"/>
</dbReference>
<proteinExistence type="inferred from homology"/>
<reference evidence="12 13" key="1">
    <citation type="submission" date="2016-10" db="EMBL/GenBank/DDBJ databases">
        <authorList>
            <person name="de Groot N.N."/>
        </authorList>
    </citation>
    <scope>NUCLEOTIDE SEQUENCE [LARGE SCALE GENOMIC DNA]</scope>
    <source>
        <strain evidence="12 13">DSM 12130</strain>
    </source>
</reference>
<dbReference type="EMBL" id="FNJI01000021">
    <property type="protein sequence ID" value="SDP46758.1"/>
    <property type="molecule type" value="Genomic_DNA"/>
</dbReference>
<keyword evidence="7 10" id="KW-0460">Magnesium</keyword>
<organism evidence="12 13">
    <name type="scientific">Desulforhopalus singaporensis</name>
    <dbReference type="NCBI Taxonomy" id="91360"/>
    <lineage>
        <taxon>Bacteria</taxon>
        <taxon>Pseudomonadati</taxon>
        <taxon>Thermodesulfobacteriota</taxon>
        <taxon>Desulfobulbia</taxon>
        <taxon>Desulfobulbales</taxon>
        <taxon>Desulfocapsaceae</taxon>
        <taxon>Desulforhopalus</taxon>
    </lineage>
</organism>
<evidence type="ECO:0000313" key="13">
    <source>
        <dbReference type="Proteomes" id="UP000199073"/>
    </source>
</evidence>
<dbReference type="PANTHER" id="PTHR30040">
    <property type="entry name" value="THIAMINE BIOSYNTHESIS LIPOPROTEIN APBE"/>
    <property type="match status" value="1"/>
</dbReference>
<dbReference type="GO" id="GO:0016740">
    <property type="term" value="F:transferase activity"/>
    <property type="evidence" value="ECO:0007669"/>
    <property type="project" value="UniProtKB-UniRule"/>
</dbReference>
<accession>A0A1H0SZU6</accession>
<dbReference type="AlphaFoldDB" id="A0A1H0SZU6"/>
<evidence type="ECO:0000256" key="2">
    <source>
        <dbReference type="ARBA" id="ARBA00016337"/>
    </source>
</evidence>
<gene>
    <name evidence="12" type="ORF">SAMN05660330_02860</name>
</gene>